<protein>
    <submittedName>
        <fullName evidence="2">Uncharacterized protein</fullName>
    </submittedName>
</protein>
<dbReference type="RefSeq" id="XP_018748580.1">
    <property type="nucleotide sequence ID" value="XM_018904549.1"/>
</dbReference>
<dbReference type="VEuPathDB" id="FungiDB:FVEG_15427"/>
<feature type="region of interest" description="Disordered" evidence="1">
    <location>
        <begin position="1"/>
        <end position="24"/>
    </location>
</feature>
<sequence>MGGASPGDSYHLVKPPHESTLARGPRVHDSNGCVAASRFASWASFSFSFPFSSWSYVLLLLTVFTTPLHPPVLDPPSLIPFSFAGGCFFPFFSNCPSHHQLRPSRPSRCRTMPPPMADFRRASRTVTADNVFLFWKRGWIEILVSPCQGPISSDVPNSRVSIRKSHN</sequence>
<evidence type="ECO:0000256" key="1">
    <source>
        <dbReference type="SAM" id="MobiDB-lite"/>
    </source>
</evidence>
<reference evidence="2 3" key="1">
    <citation type="journal article" date="2010" name="Nature">
        <title>Comparative genomics reveals mobile pathogenicity chromosomes in Fusarium.</title>
        <authorList>
            <person name="Ma L.J."/>
            <person name="van der Does H.C."/>
            <person name="Borkovich K.A."/>
            <person name="Coleman J.J."/>
            <person name="Daboussi M.J."/>
            <person name="Di Pietro A."/>
            <person name="Dufresne M."/>
            <person name="Freitag M."/>
            <person name="Grabherr M."/>
            <person name="Henrissat B."/>
            <person name="Houterman P.M."/>
            <person name="Kang S."/>
            <person name="Shim W.B."/>
            <person name="Woloshuk C."/>
            <person name="Xie X."/>
            <person name="Xu J.R."/>
            <person name="Antoniw J."/>
            <person name="Baker S.E."/>
            <person name="Bluhm B.H."/>
            <person name="Breakspear A."/>
            <person name="Brown D.W."/>
            <person name="Butchko R.A."/>
            <person name="Chapman S."/>
            <person name="Coulson R."/>
            <person name="Coutinho P.M."/>
            <person name="Danchin E.G."/>
            <person name="Diener A."/>
            <person name="Gale L.R."/>
            <person name="Gardiner D.M."/>
            <person name="Goff S."/>
            <person name="Hammond-Kosack K.E."/>
            <person name="Hilburn K."/>
            <person name="Hua-Van A."/>
            <person name="Jonkers W."/>
            <person name="Kazan K."/>
            <person name="Kodira C.D."/>
            <person name="Koehrsen M."/>
            <person name="Kumar L."/>
            <person name="Lee Y.H."/>
            <person name="Li L."/>
            <person name="Manners J.M."/>
            <person name="Miranda-Saavedra D."/>
            <person name="Mukherjee M."/>
            <person name="Park G."/>
            <person name="Park J."/>
            <person name="Park S.Y."/>
            <person name="Proctor R.H."/>
            <person name="Regev A."/>
            <person name="Ruiz-Roldan M.C."/>
            <person name="Sain D."/>
            <person name="Sakthikumar S."/>
            <person name="Sykes S."/>
            <person name="Schwartz D.C."/>
            <person name="Turgeon B.G."/>
            <person name="Wapinski I."/>
            <person name="Yoder O."/>
            <person name="Young S."/>
            <person name="Zeng Q."/>
            <person name="Zhou S."/>
            <person name="Galagan J."/>
            <person name="Cuomo C.A."/>
            <person name="Kistler H.C."/>
            <person name="Rep M."/>
        </authorList>
    </citation>
    <scope>NUCLEOTIDE SEQUENCE [LARGE SCALE GENOMIC DNA]</scope>
    <source>
        <strain evidence="3">M3125 / FGSC 7600</strain>
    </source>
</reference>
<evidence type="ECO:0000313" key="2">
    <source>
        <dbReference type="EMBL" id="EWG42389.1"/>
    </source>
</evidence>
<dbReference type="EMBL" id="DS022245">
    <property type="protein sequence ID" value="EWG42389.1"/>
    <property type="molecule type" value="Genomic_DNA"/>
</dbReference>
<keyword evidence="3" id="KW-1185">Reference proteome</keyword>
<dbReference type="Proteomes" id="UP000009096">
    <property type="component" value="Chromosome 2"/>
</dbReference>
<dbReference type="AlphaFoldDB" id="W7M4E3"/>
<name>W7M4E3_GIBM7</name>
<dbReference type="GeneID" id="30072303"/>
<organism evidence="2 3">
    <name type="scientific">Gibberella moniliformis (strain M3125 / FGSC 7600)</name>
    <name type="common">Maize ear and stalk rot fungus</name>
    <name type="synonym">Fusarium verticillioides</name>
    <dbReference type="NCBI Taxonomy" id="334819"/>
    <lineage>
        <taxon>Eukaryota</taxon>
        <taxon>Fungi</taxon>
        <taxon>Dikarya</taxon>
        <taxon>Ascomycota</taxon>
        <taxon>Pezizomycotina</taxon>
        <taxon>Sordariomycetes</taxon>
        <taxon>Hypocreomycetidae</taxon>
        <taxon>Hypocreales</taxon>
        <taxon>Nectriaceae</taxon>
        <taxon>Fusarium</taxon>
        <taxon>Fusarium fujikuroi species complex</taxon>
    </lineage>
</organism>
<gene>
    <name evidence="2" type="ORF">FVEG_15427</name>
</gene>
<evidence type="ECO:0000313" key="3">
    <source>
        <dbReference type="Proteomes" id="UP000009096"/>
    </source>
</evidence>
<dbReference type="KEGG" id="fvr:FVEG_15427"/>
<dbReference type="EMBL" id="CM000579">
    <property type="protein sequence ID" value="EWG42389.1"/>
    <property type="molecule type" value="Genomic_DNA"/>
</dbReference>
<accession>W7M4E3</accession>
<proteinExistence type="predicted"/>